<name>A0A9P7UKG8_9AGAR</name>
<dbReference type="AlphaFoldDB" id="A0A9P7UKG8"/>
<organism evidence="1 2">
    <name type="scientific">Marasmius oreades</name>
    <name type="common">fairy-ring Marasmius</name>
    <dbReference type="NCBI Taxonomy" id="181124"/>
    <lineage>
        <taxon>Eukaryota</taxon>
        <taxon>Fungi</taxon>
        <taxon>Dikarya</taxon>
        <taxon>Basidiomycota</taxon>
        <taxon>Agaricomycotina</taxon>
        <taxon>Agaricomycetes</taxon>
        <taxon>Agaricomycetidae</taxon>
        <taxon>Agaricales</taxon>
        <taxon>Marasmiineae</taxon>
        <taxon>Marasmiaceae</taxon>
        <taxon>Marasmius</taxon>
    </lineage>
</organism>
<reference evidence="1" key="1">
    <citation type="journal article" date="2021" name="Genome Biol. Evol.">
        <title>The assembled and annotated genome of the fairy-ring fungus Marasmius oreades.</title>
        <authorList>
            <person name="Hiltunen M."/>
            <person name="Ament-Velasquez S.L."/>
            <person name="Johannesson H."/>
        </authorList>
    </citation>
    <scope>NUCLEOTIDE SEQUENCE</scope>
    <source>
        <strain evidence="1">03SP1</strain>
    </source>
</reference>
<gene>
    <name evidence="1" type="ORF">E1B28_003356</name>
</gene>
<comment type="caution">
    <text evidence="1">The sequence shown here is derived from an EMBL/GenBank/DDBJ whole genome shotgun (WGS) entry which is preliminary data.</text>
</comment>
<dbReference type="Proteomes" id="UP001049176">
    <property type="component" value="Chromosome 11"/>
</dbReference>
<evidence type="ECO:0000313" key="2">
    <source>
        <dbReference type="Proteomes" id="UP001049176"/>
    </source>
</evidence>
<dbReference type="EMBL" id="CM032191">
    <property type="protein sequence ID" value="KAG7085818.1"/>
    <property type="molecule type" value="Genomic_DNA"/>
</dbReference>
<keyword evidence="2" id="KW-1185">Reference proteome</keyword>
<protein>
    <submittedName>
        <fullName evidence="1">Uncharacterized protein</fullName>
    </submittedName>
</protein>
<accession>A0A9P7UKG8</accession>
<dbReference type="GeneID" id="66072432"/>
<proteinExistence type="predicted"/>
<dbReference type="RefSeq" id="XP_043002289.1">
    <property type="nucleotide sequence ID" value="XM_043160333.1"/>
</dbReference>
<evidence type="ECO:0000313" key="1">
    <source>
        <dbReference type="EMBL" id="KAG7085818.1"/>
    </source>
</evidence>
<dbReference type="KEGG" id="more:E1B28_003356"/>
<sequence>MSDGFEELKAILHAYPNFRSEEPIYSSLSEQVDKNVRVFHDTLAACSLKTVRNVAAIAISHFELNEDLSFKTVEYAFASNKPEDPRLTERQLRIILEKMNRASTASSSEKEQITEELCTDLILHGWPRLLASLMKRHDSPALEEAISLVSKYSKNQHVQVIKFKTSVEEIKSLYQEAVVAKTKESRKVVAGKLYAQALRWQQDGYFESNGLFQSVETLLGSWFAYIQLKFQLTITLLSSGNWMRPAAHSMVTKGHAALP</sequence>